<keyword evidence="5" id="KW-1185">Reference proteome</keyword>
<comment type="caution">
    <text evidence="4">The sequence shown here is derived from an EMBL/GenBank/DDBJ whole genome shotgun (WGS) entry which is preliminary data.</text>
</comment>
<keyword evidence="2" id="KW-0812">Transmembrane</keyword>
<organism evidence="4 5">
    <name type="scientific">Allacma fusca</name>
    <dbReference type="NCBI Taxonomy" id="39272"/>
    <lineage>
        <taxon>Eukaryota</taxon>
        <taxon>Metazoa</taxon>
        <taxon>Ecdysozoa</taxon>
        <taxon>Arthropoda</taxon>
        <taxon>Hexapoda</taxon>
        <taxon>Collembola</taxon>
        <taxon>Symphypleona</taxon>
        <taxon>Sminthuridae</taxon>
        <taxon>Allacma</taxon>
    </lineage>
</organism>
<accession>A0A8J2K9E3</accession>
<evidence type="ECO:0000313" key="5">
    <source>
        <dbReference type="Proteomes" id="UP000708208"/>
    </source>
</evidence>
<evidence type="ECO:0000259" key="3">
    <source>
        <dbReference type="SMART" id="SM00210"/>
    </source>
</evidence>
<protein>
    <recommendedName>
        <fullName evidence="3">Thrombospondin-like N-terminal domain-containing protein</fullName>
    </recommendedName>
</protein>
<dbReference type="AlphaFoldDB" id="A0A8J2K9E3"/>
<feature type="non-terminal residue" evidence="4">
    <location>
        <position position="454"/>
    </location>
</feature>
<evidence type="ECO:0000313" key="4">
    <source>
        <dbReference type="EMBL" id="CAG7732058.1"/>
    </source>
</evidence>
<reference evidence="4" key="1">
    <citation type="submission" date="2021-06" db="EMBL/GenBank/DDBJ databases">
        <authorList>
            <person name="Hodson N. C."/>
            <person name="Mongue J. A."/>
            <person name="Jaron S. K."/>
        </authorList>
    </citation>
    <scope>NUCLEOTIDE SEQUENCE</scope>
</reference>
<evidence type="ECO:0000256" key="2">
    <source>
        <dbReference type="SAM" id="Phobius"/>
    </source>
</evidence>
<feature type="domain" description="Thrombospondin-like N-terminal" evidence="3">
    <location>
        <begin position="266"/>
        <end position="451"/>
    </location>
</feature>
<keyword evidence="2" id="KW-0472">Membrane</keyword>
<keyword evidence="2" id="KW-1133">Transmembrane helix</keyword>
<feature type="transmembrane region" description="Helical" evidence="2">
    <location>
        <begin position="213"/>
        <end position="240"/>
    </location>
</feature>
<evidence type="ECO:0000256" key="1">
    <source>
        <dbReference type="ARBA" id="ARBA00022737"/>
    </source>
</evidence>
<feature type="transmembrane region" description="Helical" evidence="2">
    <location>
        <begin position="112"/>
        <end position="131"/>
    </location>
</feature>
<sequence length="454" mass="50648">ALLFLAKCTRPDISFCVSRLSQFLSGYDDSHWKAAKGVLRYLKGTLDFGLKYQSGGVPTMETFTDSDHAGSSQIADGLTKPLIKGKLEVNRSQLGIEKLTPKTKPSTAPSPWFFICLLYFFVIAASGNAGTPVAPVIWRKSDTPVTVGHHQVHLMVNFINPCQAISNETVHNDLTNSARAKCDEVYQTMFLDEIQRMCPKKSWTSVSVRQKRFIPLIIGVIVVIVIASAGLSIAAVTIAVTNKDKLDQVEERMQLQANMLNDAIEEHDLLQAIRVPFEDPKKQYFESGSDGFPAYGLKEGADIKSHYRWFLPERLYRDFAILATVKLEKRETAYLFAVVNPLDTLIQFGIKISPSVTSSQHVISLLYTDVASHLVTQTLVSFEVPTLTRKWTKFAIKVVGDDITLYLNCQKHSTEKAYRNPKELVFDTASTLYIGQAGPLLKGYFQVSCHNSGR</sequence>
<dbReference type="SMART" id="SM00210">
    <property type="entry name" value="TSPN"/>
    <property type="match status" value="1"/>
</dbReference>
<name>A0A8J2K9E3_9HEXA</name>
<gene>
    <name evidence="4" type="ORF">AFUS01_LOCUS20597</name>
</gene>
<dbReference type="EMBL" id="CAJVCH010224072">
    <property type="protein sequence ID" value="CAG7732058.1"/>
    <property type="molecule type" value="Genomic_DNA"/>
</dbReference>
<dbReference type="InterPro" id="IPR048287">
    <property type="entry name" value="TSPN-like_N"/>
</dbReference>
<proteinExistence type="predicted"/>
<dbReference type="PANTHER" id="PTHR11439">
    <property type="entry name" value="GAG-POL-RELATED RETROTRANSPOSON"/>
    <property type="match status" value="1"/>
</dbReference>
<keyword evidence="1" id="KW-0677">Repeat</keyword>
<dbReference type="PANTHER" id="PTHR11439:SF440">
    <property type="entry name" value="INTEGRASE CATALYTIC DOMAIN-CONTAINING PROTEIN"/>
    <property type="match status" value="1"/>
</dbReference>
<dbReference type="Proteomes" id="UP000708208">
    <property type="component" value="Unassembled WGS sequence"/>
</dbReference>
<dbReference type="OrthoDB" id="10060752at2759"/>